<comment type="caution">
    <text evidence="8">The sequence shown here is derived from an EMBL/GenBank/DDBJ whole genome shotgun (WGS) entry which is preliminary data.</text>
</comment>
<organism evidence="8 9">
    <name type="scientific">Metarhizium rileyi (strain RCEF 4871)</name>
    <name type="common">Nomuraea rileyi</name>
    <dbReference type="NCBI Taxonomy" id="1649241"/>
    <lineage>
        <taxon>Eukaryota</taxon>
        <taxon>Fungi</taxon>
        <taxon>Dikarya</taxon>
        <taxon>Ascomycota</taxon>
        <taxon>Pezizomycotina</taxon>
        <taxon>Sordariomycetes</taxon>
        <taxon>Hypocreomycetidae</taxon>
        <taxon>Hypocreales</taxon>
        <taxon>Clavicipitaceae</taxon>
        <taxon>Metarhizium</taxon>
    </lineage>
</organism>
<dbReference type="EMBL" id="SBHS01000001">
    <property type="protein sequence ID" value="TWU78565.1"/>
    <property type="molecule type" value="Genomic_DNA"/>
</dbReference>
<sequence length="268" mass="28417">MPLVIALAIAILGTLFVAAATSVRVIYAGRVLQSIGATAAWIIGVATLRTYIDGENMAWGSVFVVMAVNIAMRLVMLECPRETISDEESSKAAARQPEEDSPLIPDTDGQGGSALGEATTREPIVTSATAFYSVILTQKRVIVSILCSIIHSVVLASYGTTLPTHVKFAFGWDSLPTGLLFAVLQVPIILASPLYGSLRDRFGTRKPTSAGFASLAPLLWLLGAADQTQFPWAASENSAKFTYVAAFVGIGCVTNLTSTVSAFEITRQ</sequence>
<proteinExistence type="predicted"/>
<evidence type="ECO:0008006" key="10">
    <source>
        <dbReference type="Google" id="ProtNLM"/>
    </source>
</evidence>
<feature type="transmembrane region" description="Helical" evidence="7">
    <location>
        <begin position="141"/>
        <end position="159"/>
    </location>
</feature>
<dbReference type="InterPro" id="IPR011701">
    <property type="entry name" value="MFS"/>
</dbReference>
<evidence type="ECO:0000313" key="8">
    <source>
        <dbReference type="EMBL" id="TWU78565.1"/>
    </source>
</evidence>
<feature type="transmembrane region" description="Helical" evidence="7">
    <location>
        <begin position="179"/>
        <end position="198"/>
    </location>
</feature>
<accession>A0A5C6GL04</accession>
<evidence type="ECO:0000256" key="6">
    <source>
        <dbReference type="SAM" id="MobiDB-lite"/>
    </source>
</evidence>
<evidence type="ECO:0000313" key="9">
    <source>
        <dbReference type="Proteomes" id="UP000317257"/>
    </source>
</evidence>
<comment type="subcellular location">
    <subcellularLocation>
        <location evidence="1">Membrane</location>
        <topology evidence="1">Multi-pass membrane protein</topology>
    </subcellularLocation>
</comment>
<feature type="transmembrane region" description="Helical" evidence="7">
    <location>
        <begin position="6"/>
        <end position="27"/>
    </location>
</feature>
<dbReference type="AlphaFoldDB" id="A0A5C6GL04"/>
<feature type="transmembrane region" description="Helical" evidence="7">
    <location>
        <begin position="210"/>
        <end position="229"/>
    </location>
</feature>
<dbReference type="Pfam" id="PF07690">
    <property type="entry name" value="MFS_1"/>
    <property type="match status" value="1"/>
</dbReference>
<dbReference type="InterPro" id="IPR050930">
    <property type="entry name" value="MFS_Vesicular_Transporter"/>
</dbReference>
<name>A0A5C6GL04_METRR</name>
<dbReference type="SUPFAM" id="SSF103473">
    <property type="entry name" value="MFS general substrate transporter"/>
    <property type="match status" value="1"/>
</dbReference>
<dbReference type="InterPro" id="IPR036259">
    <property type="entry name" value="MFS_trans_sf"/>
</dbReference>
<keyword evidence="3 7" id="KW-0812">Transmembrane</keyword>
<evidence type="ECO:0000256" key="3">
    <source>
        <dbReference type="ARBA" id="ARBA00022692"/>
    </source>
</evidence>
<dbReference type="PANTHER" id="PTHR23506">
    <property type="entry name" value="GH10249P"/>
    <property type="match status" value="1"/>
</dbReference>
<protein>
    <recommendedName>
        <fullName evidence="10">Major facilitator superfamily domain, general substrate transporter</fullName>
    </recommendedName>
</protein>
<evidence type="ECO:0000256" key="5">
    <source>
        <dbReference type="ARBA" id="ARBA00023136"/>
    </source>
</evidence>
<dbReference type="Gene3D" id="1.20.1250.20">
    <property type="entry name" value="MFS general substrate transporter like domains"/>
    <property type="match status" value="1"/>
</dbReference>
<evidence type="ECO:0000256" key="2">
    <source>
        <dbReference type="ARBA" id="ARBA00022448"/>
    </source>
</evidence>
<evidence type="ECO:0000256" key="4">
    <source>
        <dbReference type="ARBA" id="ARBA00022989"/>
    </source>
</evidence>
<keyword evidence="2" id="KW-0813">Transport</keyword>
<dbReference type="Proteomes" id="UP000317257">
    <property type="component" value="Unassembled WGS sequence"/>
</dbReference>
<dbReference type="GO" id="GO:0022857">
    <property type="term" value="F:transmembrane transporter activity"/>
    <property type="evidence" value="ECO:0007669"/>
    <property type="project" value="InterPro"/>
</dbReference>
<reference evidence="9" key="1">
    <citation type="submission" date="2018-12" db="EMBL/GenBank/DDBJ databases">
        <title>The complete genome of Metarhizium rileyi, a key fungal pathogen of Lepidoptera.</title>
        <authorList>
            <person name="Binneck E."/>
            <person name="Lastra C.C.L."/>
            <person name="Sosa-Gomez D.R."/>
        </authorList>
    </citation>
    <scope>NUCLEOTIDE SEQUENCE [LARGE SCALE GENOMIC DNA]</scope>
    <source>
        <strain evidence="9">Cep018-CH2</strain>
    </source>
</reference>
<feature type="transmembrane region" description="Helical" evidence="7">
    <location>
        <begin position="241"/>
        <end position="263"/>
    </location>
</feature>
<evidence type="ECO:0000256" key="7">
    <source>
        <dbReference type="SAM" id="Phobius"/>
    </source>
</evidence>
<keyword evidence="5 7" id="KW-0472">Membrane</keyword>
<dbReference type="PANTHER" id="PTHR23506:SF35">
    <property type="entry name" value="MAJOR FACILITATOR SUPERFAMILY (MFS) PROFILE DOMAIN-CONTAINING PROTEIN-RELATED"/>
    <property type="match status" value="1"/>
</dbReference>
<dbReference type="GO" id="GO:0016020">
    <property type="term" value="C:membrane"/>
    <property type="evidence" value="ECO:0007669"/>
    <property type="project" value="UniProtKB-SubCell"/>
</dbReference>
<gene>
    <name evidence="8" type="ORF">ED733_003508</name>
</gene>
<feature type="transmembrane region" description="Helical" evidence="7">
    <location>
        <begin position="58"/>
        <end position="76"/>
    </location>
</feature>
<evidence type="ECO:0000256" key="1">
    <source>
        <dbReference type="ARBA" id="ARBA00004141"/>
    </source>
</evidence>
<keyword evidence="4 7" id="KW-1133">Transmembrane helix</keyword>
<dbReference type="Gene3D" id="1.20.1720.10">
    <property type="entry name" value="Multidrug resistance protein D"/>
    <property type="match status" value="1"/>
</dbReference>
<feature type="region of interest" description="Disordered" evidence="6">
    <location>
        <begin position="87"/>
        <end position="116"/>
    </location>
</feature>
<feature type="transmembrane region" description="Helical" evidence="7">
    <location>
        <begin position="34"/>
        <end position="52"/>
    </location>
</feature>